<feature type="transmembrane region" description="Helical" evidence="2">
    <location>
        <begin position="12"/>
        <end position="41"/>
    </location>
</feature>
<proteinExistence type="predicted"/>
<organism evidence="3 4">
    <name type="scientific">Panagrellus redivivus</name>
    <name type="common">Microworm</name>
    <dbReference type="NCBI Taxonomy" id="6233"/>
    <lineage>
        <taxon>Eukaryota</taxon>
        <taxon>Metazoa</taxon>
        <taxon>Ecdysozoa</taxon>
        <taxon>Nematoda</taxon>
        <taxon>Chromadorea</taxon>
        <taxon>Rhabditida</taxon>
        <taxon>Tylenchina</taxon>
        <taxon>Panagrolaimomorpha</taxon>
        <taxon>Panagrolaimoidea</taxon>
        <taxon>Panagrolaimidae</taxon>
        <taxon>Panagrellus</taxon>
    </lineage>
</organism>
<keyword evidence="2" id="KW-0472">Membrane</keyword>
<evidence type="ECO:0000256" key="1">
    <source>
        <dbReference type="SAM" id="MobiDB-lite"/>
    </source>
</evidence>
<dbReference type="AlphaFoldDB" id="A0A7E4VCA5"/>
<keyword evidence="3" id="KW-1185">Reference proteome</keyword>
<sequence>MAENEKGASIPSFHVVLVALSIGLIAISVVAAIIVYLRVIFMSRRAASRSNGASGSSPSTSRRPRAAPKPLRITVEEAI</sequence>
<reference evidence="3" key="1">
    <citation type="journal article" date="2013" name="Genetics">
        <title>The draft genome and transcriptome of Panagrellus redivivus are shaped by the harsh demands of a free-living lifestyle.</title>
        <authorList>
            <person name="Srinivasan J."/>
            <person name="Dillman A.R."/>
            <person name="Macchietto M.G."/>
            <person name="Heikkinen L."/>
            <person name="Lakso M."/>
            <person name="Fracchia K.M."/>
            <person name="Antoshechkin I."/>
            <person name="Mortazavi A."/>
            <person name="Wong G."/>
            <person name="Sternberg P.W."/>
        </authorList>
    </citation>
    <scope>NUCLEOTIDE SEQUENCE [LARGE SCALE GENOMIC DNA]</scope>
    <source>
        <strain evidence="3">MT8872</strain>
    </source>
</reference>
<keyword evidence="2" id="KW-0812">Transmembrane</keyword>
<dbReference type="Proteomes" id="UP000492821">
    <property type="component" value="Unassembled WGS sequence"/>
</dbReference>
<evidence type="ECO:0000313" key="4">
    <source>
        <dbReference type="WBParaSite" id="Pan_g19123.t1"/>
    </source>
</evidence>
<evidence type="ECO:0000256" key="2">
    <source>
        <dbReference type="SAM" id="Phobius"/>
    </source>
</evidence>
<reference evidence="4" key="2">
    <citation type="submission" date="2020-10" db="UniProtKB">
        <authorList>
            <consortium name="WormBaseParasite"/>
        </authorList>
    </citation>
    <scope>IDENTIFICATION</scope>
</reference>
<accession>A0A7E4VCA5</accession>
<dbReference type="WBParaSite" id="Pan_g19123.t1">
    <property type="protein sequence ID" value="Pan_g19123.t1"/>
    <property type="gene ID" value="Pan_g19123"/>
</dbReference>
<keyword evidence="2" id="KW-1133">Transmembrane helix</keyword>
<name>A0A7E4VCA5_PANRE</name>
<protein>
    <submittedName>
        <fullName evidence="4">Transmembrane protein</fullName>
    </submittedName>
</protein>
<evidence type="ECO:0000313" key="3">
    <source>
        <dbReference type="Proteomes" id="UP000492821"/>
    </source>
</evidence>
<feature type="region of interest" description="Disordered" evidence="1">
    <location>
        <begin position="46"/>
        <end position="79"/>
    </location>
</feature>
<feature type="compositionally biased region" description="Low complexity" evidence="1">
    <location>
        <begin position="46"/>
        <end position="61"/>
    </location>
</feature>